<keyword evidence="10" id="KW-1015">Disulfide bond</keyword>
<organism evidence="13 14">
    <name type="scientific">Kistimonas scapharcae</name>
    <dbReference type="NCBI Taxonomy" id="1036133"/>
    <lineage>
        <taxon>Bacteria</taxon>
        <taxon>Pseudomonadati</taxon>
        <taxon>Pseudomonadota</taxon>
        <taxon>Gammaproteobacteria</taxon>
        <taxon>Oceanospirillales</taxon>
        <taxon>Endozoicomonadaceae</taxon>
        <taxon>Kistimonas</taxon>
    </lineage>
</organism>
<dbReference type="RefSeq" id="WP_345197773.1">
    <property type="nucleotide sequence ID" value="NZ_BAABFL010000451.1"/>
</dbReference>
<keyword evidence="7" id="KW-0408">Iron</keyword>
<evidence type="ECO:0000256" key="1">
    <source>
        <dbReference type="ARBA" id="ARBA00004141"/>
    </source>
</evidence>
<evidence type="ECO:0000313" key="14">
    <source>
        <dbReference type="Proteomes" id="UP001500604"/>
    </source>
</evidence>
<evidence type="ECO:0000256" key="7">
    <source>
        <dbReference type="ARBA" id="ARBA00023004"/>
    </source>
</evidence>
<evidence type="ECO:0000256" key="8">
    <source>
        <dbReference type="ARBA" id="ARBA00023133"/>
    </source>
</evidence>
<feature type="transmembrane region" description="Helical" evidence="12">
    <location>
        <begin position="139"/>
        <end position="163"/>
    </location>
</feature>
<evidence type="ECO:0000256" key="12">
    <source>
        <dbReference type="SAM" id="Phobius"/>
    </source>
</evidence>
<dbReference type="InterPro" id="IPR050450">
    <property type="entry name" value="COX15/CtaA_HemeA_synthase"/>
</dbReference>
<feature type="transmembrane region" description="Helical" evidence="12">
    <location>
        <begin position="81"/>
        <end position="101"/>
    </location>
</feature>
<dbReference type="InterPro" id="IPR003780">
    <property type="entry name" value="COX15/CtaA_fam"/>
</dbReference>
<comment type="caution">
    <text evidence="13">The sequence shown here is derived from an EMBL/GenBank/DDBJ whole genome shotgun (WGS) entry which is preliminary data.</text>
</comment>
<proteinExistence type="predicted"/>
<feature type="transmembrane region" description="Helical" evidence="12">
    <location>
        <begin position="292"/>
        <end position="316"/>
    </location>
</feature>
<evidence type="ECO:0000256" key="2">
    <source>
        <dbReference type="ARBA" id="ARBA00022475"/>
    </source>
</evidence>
<name>A0ABP8V689_9GAMM</name>
<keyword evidence="4" id="KW-0479">Metal-binding</keyword>
<evidence type="ECO:0000256" key="11">
    <source>
        <dbReference type="ARBA" id="ARBA00023444"/>
    </source>
</evidence>
<evidence type="ECO:0000256" key="6">
    <source>
        <dbReference type="ARBA" id="ARBA00023002"/>
    </source>
</evidence>
<comment type="pathway">
    <text evidence="11">Porphyrin-containing compound metabolism.</text>
</comment>
<evidence type="ECO:0000256" key="9">
    <source>
        <dbReference type="ARBA" id="ARBA00023136"/>
    </source>
</evidence>
<dbReference type="Proteomes" id="UP001500604">
    <property type="component" value="Unassembled WGS sequence"/>
</dbReference>
<keyword evidence="5 12" id="KW-1133">Transmembrane helix</keyword>
<reference evidence="14" key="1">
    <citation type="journal article" date="2019" name="Int. J. Syst. Evol. Microbiol.">
        <title>The Global Catalogue of Microorganisms (GCM) 10K type strain sequencing project: providing services to taxonomists for standard genome sequencing and annotation.</title>
        <authorList>
            <consortium name="The Broad Institute Genomics Platform"/>
            <consortium name="The Broad Institute Genome Sequencing Center for Infectious Disease"/>
            <person name="Wu L."/>
            <person name="Ma J."/>
        </authorList>
    </citation>
    <scope>NUCLEOTIDE SEQUENCE [LARGE SCALE GENOMIC DNA]</scope>
    <source>
        <strain evidence="14">JCM 17805</strain>
    </source>
</reference>
<evidence type="ECO:0000256" key="10">
    <source>
        <dbReference type="ARBA" id="ARBA00023157"/>
    </source>
</evidence>
<evidence type="ECO:0000256" key="3">
    <source>
        <dbReference type="ARBA" id="ARBA00022692"/>
    </source>
</evidence>
<evidence type="ECO:0000313" key="13">
    <source>
        <dbReference type="EMBL" id="GAA4651402.1"/>
    </source>
</evidence>
<sequence>MTVAPQQRRLFILSLVATCLSVVVVGLGAWTRLVHAGLGCPDWPGCYGFLSVPNEAHEIATAQARFPDDPVDIFKGWAEMIHRYVAGTLLLLVGAIALFSWRARKLVSERLLPLKLPLFILGLIICQALFGMWTVTLKLWPQVVTAHLLGGFATLSLLLLLTLRLSPLSVKTLSGPPVTTLKRLGGVALLVVIIQIFLGGWTSSNYAALACPDFPTCHGVWLPELDFAEGFDLAQSIGPNYLGGQMDSAARTAIHFVHRIGAVATTVIVLLMIAAAFLWLRRNPRNDKSLPFLTALVTIALGVQVALGVSNILFYLPLPVAVAHNLGGAFLLTTIIAFNYRLSAVNRNTVV</sequence>
<dbReference type="Pfam" id="PF02628">
    <property type="entry name" value="COX15-CtaA"/>
    <property type="match status" value="1"/>
</dbReference>
<comment type="subcellular location">
    <subcellularLocation>
        <location evidence="1">Membrane</location>
        <topology evidence="1">Multi-pass membrane protein</topology>
    </subcellularLocation>
</comment>
<feature type="transmembrane region" description="Helical" evidence="12">
    <location>
        <begin position="12"/>
        <end position="33"/>
    </location>
</feature>
<gene>
    <name evidence="13" type="ORF">GCM10023116_36860</name>
</gene>
<keyword evidence="14" id="KW-1185">Reference proteome</keyword>
<keyword evidence="3 12" id="KW-0812">Transmembrane</keyword>
<dbReference type="PANTHER" id="PTHR35457:SF1">
    <property type="entry name" value="HEME A SYNTHASE"/>
    <property type="match status" value="1"/>
</dbReference>
<dbReference type="PANTHER" id="PTHR35457">
    <property type="entry name" value="HEME A SYNTHASE"/>
    <property type="match status" value="1"/>
</dbReference>
<feature type="transmembrane region" description="Helical" evidence="12">
    <location>
        <begin position="184"/>
        <end position="202"/>
    </location>
</feature>
<evidence type="ECO:0000256" key="4">
    <source>
        <dbReference type="ARBA" id="ARBA00022723"/>
    </source>
</evidence>
<keyword evidence="9 12" id="KW-0472">Membrane</keyword>
<feature type="transmembrane region" description="Helical" evidence="12">
    <location>
        <begin position="113"/>
        <end position="133"/>
    </location>
</feature>
<keyword evidence="2" id="KW-1003">Cell membrane</keyword>
<feature type="transmembrane region" description="Helical" evidence="12">
    <location>
        <begin position="322"/>
        <end position="340"/>
    </location>
</feature>
<dbReference type="EMBL" id="BAABFL010000451">
    <property type="protein sequence ID" value="GAA4651402.1"/>
    <property type="molecule type" value="Genomic_DNA"/>
</dbReference>
<accession>A0ABP8V689</accession>
<evidence type="ECO:0000256" key="5">
    <source>
        <dbReference type="ARBA" id="ARBA00022989"/>
    </source>
</evidence>
<feature type="transmembrane region" description="Helical" evidence="12">
    <location>
        <begin position="256"/>
        <end position="280"/>
    </location>
</feature>
<keyword evidence="8" id="KW-0350">Heme biosynthesis</keyword>
<protein>
    <submittedName>
        <fullName evidence="13">COX15/CtaA family protein</fullName>
    </submittedName>
</protein>
<keyword evidence="6" id="KW-0560">Oxidoreductase</keyword>